<comment type="subcellular location">
    <subcellularLocation>
        <location evidence="1">Cell envelope</location>
    </subcellularLocation>
</comment>
<dbReference type="SUPFAM" id="SSF52833">
    <property type="entry name" value="Thioredoxin-like"/>
    <property type="match status" value="1"/>
</dbReference>
<reference evidence="6" key="1">
    <citation type="submission" date="2022-09" db="EMBL/GenBank/DDBJ databases">
        <authorList>
            <person name="Yuan C."/>
            <person name="Ke Z."/>
        </authorList>
    </citation>
    <scope>NUCLEOTIDE SEQUENCE</scope>
    <source>
        <strain evidence="6">LB-8</strain>
    </source>
</reference>
<dbReference type="PROSITE" id="PS51352">
    <property type="entry name" value="THIOREDOXIN_2"/>
    <property type="match status" value="1"/>
</dbReference>
<evidence type="ECO:0000256" key="1">
    <source>
        <dbReference type="ARBA" id="ARBA00004196"/>
    </source>
</evidence>
<dbReference type="Pfam" id="PF08534">
    <property type="entry name" value="Redoxin"/>
    <property type="match status" value="1"/>
</dbReference>
<accession>A0A9X2XNQ1</accession>
<dbReference type="Proteomes" id="UP001155483">
    <property type="component" value="Unassembled WGS sequence"/>
</dbReference>
<dbReference type="PANTHER" id="PTHR42852">
    <property type="entry name" value="THIOL:DISULFIDE INTERCHANGE PROTEIN DSBE"/>
    <property type="match status" value="1"/>
</dbReference>
<dbReference type="RefSeq" id="WP_279296264.1">
    <property type="nucleotide sequence ID" value="NZ_JAOTIF010000003.1"/>
</dbReference>
<evidence type="ECO:0000256" key="3">
    <source>
        <dbReference type="ARBA" id="ARBA00023157"/>
    </source>
</evidence>
<evidence type="ECO:0000313" key="7">
    <source>
        <dbReference type="Proteomes" id="UP001155483"/>
    </source>
</evidence>
<dbReference type="GO" id="GO:0016491">
    <property type="term" value="F:oxidoreductase activity"/>
    <property type="evidence" value="ECO:0007669"/>
    <property type="project" value="InterPro"/>
</dbReference>
<sequence>MKLSSKYLLLHILFLFVVMAAKAEAGLGMLYGSIEGKVFTQITFWKLKEGKAERVASYSTDPANRKFCFWVPVDETAQYKLDVALMKQGHRRLEIDKSASYSLQMKAGQNIAVNINPAFWDGSRGFTVKPTGSNAGYTTVSGTLTNMFGGGEMSINKVVDGDQVKVASYSIAKGQNRFYLAFPVGQEGLYTISTLRWQQRLYLKPGEDLQLDADSKKGAYTLIKGSPESQLLSKWQQLITPITSYGYYFPFSGLADTVNLDQYIETYQKLQPEIARFKLSAKSPNQRFNELFQQAMDIDIEYAPIRYLYIYTSKRNWRDFVDGGKNFLNVPSYYKQFIQNNKFRNAKMTQIPEAKDYIRLYGMLHLAITQPGAIKDISRVEKLKLMMSLAANDTLKRYVLKDMLETITINNLSEFKATFEPYKKYANAGPAKQTYQSVLSQFIGDTAYIGKSSYNFSLPDTNGKMVSMKDFKGKVVFIDVWATWCGPCKAQIPFLKEIEEEYKDNKDIVFVAISLDREKDKQKWLNFIQKENLHGLHLLDDAGKAFAMKYEIRAIPRFLLIDKKGKWIEVRCPLPEDKANLKKYIEDALKGSY</sequence>
<dbReference type="GO" id="GO:0030313">
    <property type="term" value="C:cell envelope"/>
    <property type="evidence" value="ECO:0007669"/>
    <property type="project" value="UniProtKB-SubCell"/>
</dbReference>
<gene>
    <name evidence="6" type="ORF">OCK74_06800</name>
</gene>
<dbReference type="CDD" id="cd02966">
    <property type="entry name" value="TlpA_like_family"/>
    <property type="match status" value="1"/>
</dbReference>
<reference evidence="6" key="2">
    <citation type="submission" date="2023-04" db="EMBL/GenBank/DDBJ databases">
        <title>Paracnuella aquatica gen. nov., sp. nov., a member of the family Chitinophagaceae isolated from a hot spring.</title>
        <authorList>
            <person name="Wang C."/>
        </authorList>
    </citation>
    <scope>NUCLEOTIDE SEQUENCE</scope>
    <source>
        <strain evidence="6">LB-8</strain>
    </source>
</reference>
<keyword evidence="3" id="KW-1015">Disulfide bond</keyword>
<keyword evidence="2" id="KW-0201">Cytochrome c-type biogenesis</keyword>
<organism evidence="6 7">
    <name type="scientific">Paraflavisolibacter caeni</name>
    <dbReference type="NCBI Taxonomy" id="2982496"/>
    <lineage>
        <taxon>Bacteria</taxon>
        <taxon>Pseudomonadati</taxon>
        <taxon>Bacteroidota</taxon>
        <taxon>Chitinophagia</taxon>
        <taxon>Chitinophagales</taxon>
        <taxon>Chitinophagaceae</taxon>
        <taxon>Paraflavisolibacter</taxon>
    </lineage>
</organism>
<dbReference type="GO" id="GO:0017004">
    <property type="term" value="P:cytochrome complex assembly"/>
    <property type="evidence" value="ECO:0007669"/>
    <property type="project" value="UniProtKB-KW"/>
</dbReference>
<dbReference type="InterPro" id="IPR050553">
    <property type="entry name" value="Thioredoxin_ResA/DsbE_sf"/>
</dbReference>
<comment type="caution">
    <text evidence="6">The sequence shown here is derived from an EMBL/GenBank/DDBJ whole genome shotgun (WGS) entry which is preliminary data.</text>
</comment>
<dbReference type="InterPro" id="IPR013766">
    <property type="entry name" value="Thioredoxin_domain"/>
</dbReference>
<dbReference type="EMBL" id="JAOTIF010000003">
    <property type="protein sequence ID" value="MCU7548819.1"/>
    <property type="molecule type" value="Genomic_DNA"/>
</dbReference>
<dbReference type="AlphaFoldDB" id="A0A9X2XNQ1"/>
<protein>
    <submittedName>
        <fullName evidence="6">TlpA family protein disulfide reductase</fullName>
    </submittedName>
</protein>
<dbReference type="Gene3D" id="3.40.30.10">
    <property type="entry name" value="Glutaredoxin"/>
    <property type="match status" value="1"/>
</dbReference>
<dbReference type="InterPro" id="IPR017937">
    <property type="entry name" value="Thioredoxin_CS"/>
</dbReference>
<dbReference type="InterPro" id="IPR036249">
    <property type="entry name" value="Thioredoxin-like_sf"/>
</dbReference>
<name>A0A9X2XNQ1_9BACT</name>
<proteinExistence type="predicted"/>
<dbReference type="PROSITE" id="PS00194">
    <property type="entry name" value="THIOREDOXIN_1"/>
    <property type="match status" value="1"/>
</dbReference>
<evidence type="ECO:0000259" key="5">
    <source>
        <dbReference type="PROSITE" id="PS51352"/>
    </source>
</evidence>
<evidence type="ECO:0000256" key="2">
    <source>
        <dbReference type="ARBA" id="ARBA00022748"/>
    </source>
</evidence>
<dbReference type="InterPro" id="IPR013740">
    <property type="entry name" value="Redoxin"/>
</dbReference>
<evidence type="ECO:0000313" key="6">
    <source>
        <dbReference type="EMBL" id="MCU7548819.1"/>
    </source>
</evidence>
<dbReference type="PANTHER" id="PTHR42852:SF6">
    <property type="entry name" value="THIOL:DISULFIDE INTERCHANGE PROTEIN DSBE"/>
    <property type="match status" value="1"/>
</dbReference>
<evidence type="ECO:0000256" key="4">
    <source>
        <dbReference type="ARBA" id="ARBA00023284"/>
    </source>
</evidence>
<keyword evidence="4" id="KW-0676">Redox-active center</keyword>
<feature type="domain" description="Thioredoxin" evidence="5">
    <location>
        <begin position="447"/>
        <end position="590"/>
    </location>
</feature>
<keyword evidence="7" id="KW-1185">Reference proteome</keyword>